<evidence type="ECO:0000313" key="1">
    <source>
        <dbReference type="EMBL" id="QHS91826.1"/>
    </source>
</evidence>
<protein>
    <submittedName>
        <fullName evidence="1">Uncharacterized protein</fullName>
    </submittedName>
</protein>
<sequence>MYAIFLLILILLLGLNVVTAMKNGYLNSLAPLVVTVPATKTESFLNPQQADADYRLLTDVLPSSDPKSVIVTTNNSETCRLLDDSISLQTASDYSQRTNNYKRDYPDSCSSPWHELTLNFYQTSSQKPIQATSTKC</sequence>
<proteinExistence type="predicted"/>
<dbReference type="AlphaFoldDB" id="A0A6C0BI22"/>
<reference evidence="1" key="1">
    <citation type="journal article" date="2020" name="Nature">
        <title>Giant virus diversity and host interactions through global metagenomics.</title>
        <authorList>
            <person name="Schulz F."/>
            <person name="Roux S."/>
            <person name="Paez-Espino D."/>
            <person name="Jungbluth S."/>
            <person name="Walsh D.A."/>
            <person name="Denef V.J."/>
            <person name="McMahon K.D."/>
            <person name="Konstantinidis K.T."/>
            <person name="Eloe-Fadrosh E.A."/>
            <person name="Kyrpides N.C."/>
            <person name="Woyke T."/>
        </authorList>
    </citation>
    <scope>NUCLEOTIDE SEQUENCE</scope>
    <source>
        <strain evidence="1">GVMAG-M-3300013006-15</strain>
    </source>
</reference>
<dbReference type="EMBL" id="MN739164">
    <property type="protein sequence ID" value="QHS91826.1"/>
    <property type="molecule type" value="Genomic_DNA"/>
</dbReference>
<accession>A0A6C0BI22</accession>
<organism evidence="1">
    <name type="scientific">viral metagenome</name>
    <dbReference type="NCBI Taxonomy" id="1070528"/>
    <lineage>
        <taxon>unclassified sequences</taxon>
        <taxon>metagenomes</taxon>
        <taxon>organismal metagenomes</taxon>
    </lineage>
</organism>
<name>A0A6C0BI22_9ZZZZ</name>